<protein>
    <submittedName>
        <fullName evidence="10">Amino acid ABC transporter permease</fullName>
    </submittedName>
</protein>
<proteinExistence type="inferred from homology"/>
<feature type="transmembrane region" description="Helical" evidence="8">
    <location>
        <begin position="258"/>
        <end position="279"/>
    </location>
</feature>
<feature type="transmembrane region" description="Helical" evidence="8">
    <location>
        <begin position="110"/>
        <end position="137"/>
    </location>
</feature>
<keyword evidence="5" id="KW-0029">Amino-acid transport</keyword>
<reference evidence="10 11" key="1">
    <citation type="submission" date="2018-08" db="EMBL/GenBank/DDBJ databases">
        <title>Isolation, diversity and antifungal activity of Actinobacteria from wheat.</title>
        <authorList>
            <person name="Han C."/>
        </authorList>
    </citation>
    <scope>NUCLEOTIDE SEQUENCE [LARGE SCALE GENOMIC DNA]</scope>
    <source>
        <strain evidence="10 11">NEAU-YY421</strain>
    </source>
</reference>
<dbReference type="AlphaFoldDB" id="A0A372LVR2"/>
<gene>
    <name evidence="10" type="ORF">DY218_31810</name>
</gene>
<dbReference type="InterPro" id="IPR000515">
    <property type="entry name" value="MetI-like"/>
</dbReference>
<keyword evidence="4 8" id="KW-0812">Transmembrane</keyword>
<dbReference type="PROSITE" id="PS50928">
    <property type="entry name" value="ABC_TM1"/>
    <property type="match status" value="1"/>
</dbReference>
<dbReference type="GO" id="GO:0043190">
    <property type="term" value="C:ATP-binding cassette (ABC) transporter complex"/>
    <property type="evidence" value="ECO:0007669"/>
    <property type="project" value="InterPro"/>
</dbReference>
<keyword evidence="6 8" id="KW-1133">Transmembrane helix</keyword>
<dbReference type="Proteomes" id="UP000263094">
    <property type="component" value="Unassembled WGS sequence"/>
</dbReference>
<dbReference type="RefSeq" id="WP_128559616.1">
    <property type="nucleotide sequence ID" value="NZ_QUAK01000234.1"/>
</dbReference>
<keyword evidence="3" id="KW-1003">Cell membrane</keyword>
<dbReference type="NCBIfam" id="TIGR01726">
    <property type="entry name" value="HEQRo_perm_3TM"/>
    <property type="match status" value="1"/>
</dbReference>
<evidence type="ECO:0000256" key="8">
    <source>
        <dbReference type="RuleBase" id="RU363032"/>
    </source>
</evidence>
<keyword evidence="11" id="KW-1185">Reference proteome</keyword>
<organism evidence="10 11">
    <name type="scientific">Streptomyces triticagri</name>
    <dbReference type="NCBI Taxonomy" id="2293568"/>
    <lineage>
        <taxon>Bacteria</taxon>
        <taxon>Bacillati</taxon>
        <taxon>Actinomycetota</taxon>
        <taxon>Actinomycetes</taxon>
        <taxon>Kitasatosporales</taxon>
        <taxon>Streptomycetaceae</taxon>
        <taxon>Streptomyces</taxon>
    </lineage>
</organism>
<comment type="subcellular location">
    <subcellularLocation>
        <location evidence="1 8">Cell membrane</location>
        <topology evidence="1 8">Multi-pass membrane protein</topology>
    </subcellularLocation>
</comment>
<evidence type="ECO:0000313" key="11">
    <source>
        <dbReference type="Proteomes" id="UP000263094"/>
    </source>
</evidence>
<dbReference type="PANTHER" id="PTHR30614:SF0">
    <property type="entry name" value="L-CYSTINE TRANSPORT SYSTEM PERMEASE PROTEIN TCYL"/>
    <property type="match status" value="1"/>
</dbReference>
<evidence type="ECO:0000313" key="10">
    <source>
        <dbReference type="EMBL" id="RFU82629.1"/>
    </source>
</evidence>
<dbReference type="EMBL" id="QUAK01000234">
    <property type="protein sequence ID" value="RFU82629.1"/>
    <property type="molecule type" value="Genomic_DNA"/>
</dbReference>
<dbReference type="Pfam" id="PF00528">
    <property type="entry name" value="BPD_transp_1"/>
    <property type="match status" value="1"/>
</dbReference>
<comment type="caution">
    <text evidence="10">The sequence shown here is derived from an EMBL/GenBank/DDBJ whole genome shotgun (WGS) entry which is preliminary data.</text>
</comment>
<dbReference type="InterPro" id="IPR010065">
    <property type="entry name" value="AA_ABC_transptr_permease_3TM"/>
</dbReference>
<dbReference type="InterPro" id="IPR043429">
    <property type="entry name" value="ArtM/GltK/GlnP/TcyL/YhdX-like"/>
</dbReference>
<dbReference type="PANTHER" id="PTHR30614">
    <property type="entry name" value="MEMBRANE COMPONENT OF AMINO ACID ABC TRANSPORTER"/>
    <property type="match status" value="1"/>
</dbReference>
<evidence type="ECO:0000259" key="9">
    <source>
        <dbReference type="PROSITE" id="PS50928"/>
    </source>
</evidence>
<evidence type="ECO:0000256" key="4">
    <source>
        <dbReference type="ARBA" id="ARBA00022692"/>
    </source>
</evidence>
<comment type="similarity">
    <text evidence="8">Belongs to the binding-protein-dependent transport system permease family.</text>
</comment>
<evidence type="ECO:0000256" key="2">
    <source>
        <dbReference type="ARBA" id="ARBA00022448"/>
    </source>
</evidence>
<name>A0A372LVR2_9ACTN</name>
<feature type="transmembrane region" description="Helical" evidence="8">
    <location>
        <begin position="234"/>
        <end position="252"/>
    </location>
</feature>
<dbReference type="SUPFAM" id="SSF161098">
    <property type="entry name" value="MetI-like"/>
    <property type="match status" value="1"/>
</dbReference>
<dbReference type="Gene3D" id="1.10.3720.10">
    <property type="entry name" value="MetI-like"/>
    <property type="match status" value="1"/>
</dbReference>
<evidence type="ECO:0000256" key="6">
    <source>
        <dbReference type="ARBA" id="ARBA00022989"/>
    </source>
</evidence>
<feature type="transmembrane region" description="Helical" evidence="8">
    <location>
        <begin position="71"/>
        <end position="98"/>
    </location>
</feature>
<feature type="transmembrane region" description="Helical" evidence="8">
    <location>
        <begin position="157"/>
        <end position="175"/>
    </location>
</feature>
<evidence type="ECO:0000256" key="5">
    <source>
        <dbReference type="ARBA" id="ARBA00022970"/>
    </source>
</evidence>
<feature type="domain" description="ABC transmembrane type-1" evidence="9">
    <location>
        <begin position="74"/>
        <end position="279"/>
    </location>
</feature>
<sequence length="312" mass="34046">MSTHETLEPSAATGDETALHTLPIRDPKRLAHWLSYAVGAVVLVLAFRFVVLNPHWDWPTIGSWLFSRRVVSGLLNTILITVVSTAAGLVLGLVVAALRLSGFAVLRAMAAVYVWIIRATPGLVLILFVYFLAALMPTLSLGLPFADPFFEVPTNQVISQFSAAVIGLSAYLGAYSAEIFRGGVLSVHQGQFEASHSLGLSAWQTYTKVVGPQIIRVITPSLANEVVTMFKNTSLVSVIGYVELLTTVQLVYSQNFKTIPMLTVAVIWYLVLTSLAMLGQSRLEKRFGRGFNRRVVKSAVSADTVGQEERHD</sequence>
<dbReference type="InterPro" id="IPR035906">
    <property type="entry name" value="MetI-like_sf"/>
</dbReference>
<dbReference type="CDD" id="cd06261">
    <property type="entry name" value="TM_PBP2"/>
    <property type="match status" value="1"/>
</dbReference>
<evidence type="ECO:0000256" key="7">
    <source>
        <dbReference type="ARBA" id="ARBA00023136"/>
    </source>
</evidence>
<dbReference type="GO" id="GO:0006865">
    <property type="term" value="P:amino acid transport"/>
    <property type="evidence" value="ECO:0007669"/>
    <property type="project" value="UniProtKB-KW"/>
</dbReference>
<accession>A0A372LVR2</accession>
<dbReference type="GO" id="GO:0022857">
    <property type="term" value="F:transmembrane transporter activity"/>
    <property type="evidence" value="ECO:0007669"/>
    <property type="project" value="InterPro"/>
</dbReference>
<feature type="transmembrane region" description="Helical" evidence="8">
    <location>
        <begin position="33"/>
        <end position="51"/>
    </location>
</feature>
<evidence type="ECO:0000256" key="1">
    <source>
        <dbReference type="ARBA" id="ARBA00004651"/>
    </source>
</evidence>
<keyword evidence="2 8" id="KW-0813">Transport</keyword>
<dbReference type="OrthoDB" id="92598at2"/>
<evidence type="ECO:0000256" key="3">
    <source>
        <dbReference type="ARBA" id="ARBA00022475"/>
    </source>
</evidence>
<keyword evidence="7 8" id="KW-0472">Membrane</keyword>